<feature type="region of interest" description="Disordered" evidence="1">
    <location>
        <begin position="88"/>
        <end position="112"/>
    </location>
</feature>
<sequence length="182" mass="19569">MTGVTHPHGLKMHQVKTEFRPLLTFDSPNPLTQICAAYPILEQQPFFREPKPVLLVLNVKGFISLEHMLQTVTKGALLAYCNGVSGDRNGSDRSGGRDDGNGNGSGDESDADSGDGMVRVVVMAVVMVVLMLMLMLMVMMVMVVVMVVAMVAVKVVVVLLEMVAVMVVAIVLVVVDVVVMVV</sequence>
<keyword evidence="2" id="KW-0812">Transmembrane</keyword>
<evidence type="ECO:0000313" key="4">
    <source>
        <dbReference type="Proteomes" id="UP000735302"/>
    </source>
</evidence>
<keyword evidence="2" id="KW-0472">Membrane</keyword>
<keyword evidence="4" id="KW-1185">Reference proteome</keyword>
<feature type="transmembrane region" description="Helical" evidence="2">
    <location>
        <begin position="120"/>
        <end position="153"/>
    </location>
</feature>
<dbReference type="Proteomes" id="UP000735302">
    <property type="component" value="Unassembled WGS sequence"/>
</dbReference>
<feature type="transmembrane region" description="Helical" evidence="2">
    <location>
        <begin position="159"/>
        <end position="181"/>
    </location>
</feature>
<organism evidence="3 4">
    <name type="scientific">Plakobranchus ocellatus</name>
    <dbReference type="NCBI Taxonomy" id="259542"/>
    <lineage>
        <taxon>Eukaryota</taxon>
        <taxon>Metazoa</taxon>
        <taxon>Spiralia</taxon>
        <taxon>Lophotrochozoa</taxon>
        <taxon>Mollusca</taxon>
        <taxon>Gastropoda</taxon>
        <taxon>Heterobranchia</taxon>
        <taxon>Euthyneura</taxon>
        <taxon>Panpulmonata</taxon>
        <taxon>Sacoglossa</taxon>
        <taxon>Placobranchoidea</taxon>
        <taxon>Plakobranchidae</taxon>
        <taxon>Plakobranchus</taxon>
    </lineage>
</organism>
<accession>A0AAV4CYN6</accession>
<evidence type="ECO:0008006" key="5">
    <source>
        <dbReference type="Google" id="ProtNLM"/>
    </source>
</evidence>
<dbReference type="EMBL" id="BLXT01007159">
    <property type="protein sequence ID" value="GFO37019.1"/>
    <property type="molecule type" value="Genomic_DNA"/>
</dbReference>
<reference evidence="3 4" key="1">
    <citation type="journal article" date="2021" name="Elife">
        <title>Chloroplast acquisition without the gene transfer in kleptoplastic sea slugs, Plakobranchus ocellatus.</title>
        <authorList>
            <person name="Maeda T."/>
            <person name="Takahashi S."/>
            <person name="Yoshida T."/>
            <person name="Shimamura S."/>
            <person name="Takaki Y."/>
            <person name="Nagai Y."/>
            <person name="Toyoda A."/>
            <person name="Suzuki Y."/>
            <person name="Arimoto A."/>
            <person name="Ishii H."/>
            <person name="Satoh N."/>
            <person name="Nishiyama T."/>
            <person name="Hasebe M."/>
            <person name="Maruyama T."/>
            <person name="Minagawa J."/>
            <person name="Obokata J."/>
            <person name="Shigenobu S."/>
        </authorList>
    </citation>
    <scope>NUCLEOTIDE SEQUENCE [LARGE SCALE GENOMIC DNA]</scope>
</reference>
<evidence type="ECO:0000313" key="3">
    <source>
        <dbReference type="EMBL" id="GFO37019.1"/>
    </source>
</evidence>
<name>A0AAV4CYN6_9GAST</name>
<keyword evidence="2" id="KW-1133">Transmembrane helix</keyword>
<dbReference type="AlphaFoldDB" id="A0AAV4CYN6"/>
<evidence type="ECO:0000256" key="2">
    <source>
        <dbReference type="SAM" id="Phobius"/>
    </source>
</evidence>
<gene>
    <name evidence="3" type="ORF">PoB_006352400</name>
</gene>
<protein>
    <recommendedName>
        <fullName evidence="5">STAS domain-containing protein</fullName>
    </recommendedName>
</protein>
<proteinExistence type="predicted"/>
<comment type="caution">
    <text evidence="3">The sequence shown here is derived from an EMBL/GenBank/DDBJ whole genome shotgun (WGS) entry which is preliminary data.</text>
</comment>
<feature type="compositionally biased region" description="Basic and acidic residues" evidence="1">
    <location>
        <begin position="89"/>
        <end position="100"/>
    </location>
</feature>
<evidence type="ECO:0000256" key="1">
    <source>
        <dbReference type="SAM" id="MobiDB-lite"/>
    </source>
</evidence>